<evidence type="ECO:0000313" key="2">
    <source>
        <dbReference type="EMBL" id="KZV35547.1"/>
    </source>
</evidence>
<proteinExistence type="predicted"/>
<dbReference type="AlphaFoldDB" id="A0A2Z7BTE2"/>
<reference evidence="2 3" key="1">
    <citation type="journal article" date="2015" name="Proc. Natl. Acad. Sci. U.S.A.">
        <title>The resurrection genome of Boea hygrometrica: A blueprint for survival of dehydration.</title>
        <authorList>
            <person name="Xiao L."/>
            <person name="Yang G."/>
            <person name="Zhang L."/>
            <person name="Yang X."/>
            <person name="Zhao S."/>
            <person name="Ji Z."/>
            <person name="Zhou Q."/>
            <person name="Hu M."/>
            <person name="Wang Y."/>
            <person name="Chen M."/>
            <person name="Xu Y."/>
            <person name="Jin H."/>
            <person name="Xiao X."/>
            <person name="Hu G."/>
            <person name="Bao F."/>
            <person name="Hu Y."/>
            <person name="Wan P."/>
            <person name="Li L."/>
            <person name="Deng X."/>
            <person name="Kuang T."/>
            <person name="Xiang C."/>
            <person name="Zhu J.K."/>
            <person name="Oliver M.J."/>
            <person name="He Y."/>
        </authorList>
    </citation>
    <scope>NUCLEOTIDE SEQUENCE [LARGE SCALE GENOMIC DNA]</scope>
    <source>
        <strain evidence="3">cv. XS01</strain>
    </source>
</reference>
<evidence type="ECO:0000256" key="1">
    <source>
        <dbReference type="SAM" id="MobiDB-lite"/>
    </source>
</evidence>
<name>A0A2Z7BTE2_9LAMI</name>
<organism evidence="2 3">
    <name type="scientific">Dorcoceras hygrometricum</name>
    <dbReference type="NCBI Taxonomy" id="472368"/>
    <lineage>
        <taxon>Eukaryota</taxon>
        <taxon>Viridiplantae</taxon>
        <taxon>Streptophyta</taxon>
        <taxon>Embryophyta</taxon>
        <taxon>Tracheophyta</taxon>
        <taxon>Spermatophyta</taxon>
        <taxon>Magnoliopsida</taxon>
        <taxon>eudicotyledons</taxon>
        <taxon>Gunneridae</taxon>
        <taxon>Pentapetalae</taxon>
        <taxon>asterids</taxon>
        <taxon>lamiids</taxon>
        <taxon>Lamiales</taxon>
        <taxon>Gesneriaceae</taxon>
        <taxon>Didymocarpoideae</taxon>
        <taxon>Trichosporeae</taxon>
        <taxon>Loxocarpinae</taxon>
        <taxon>Dorcoceras</taxon>
    </lineage>
</organism>
<gene>
    <name evidence="2" type="ORF">F511_30106</name>
</gene>
<sequence>MDRIGGSTAPYSLKCRFPRETSRSQAPRRQQGVSGNQAGPSGSSVGRSPHP</sequence>
<feature type="region of interest" description="Disordered" evidence="1">
    <location>
        <begin position="1"/>
        <end position="51"/>
    </location>
</feature>
<protein>
    <submittedName>
        <fullName evidence="2">Uncharacterized protein</fullName>
    </submittedName>
</protein>
<feature type="compositionally biased region" description="Polar residues" evidence="1">
    <location>
        <begin position="23"/>
        <end position="51"/>
    </location>
</feature>
<dbReference type="EMBL" id="KV004555">
    <property type="protein sequence ID" value="KZV35547.1"/>
    <property type="molecule type" value="Genomic_DNA"/>
</dbReference>
<keyword evidence="3" id="KW-1185">Reference proteome</keyword>
<evidence type="ECO:0000313" key="3">
    <source>
        <dbReference type="Proteomes" id="UP000250235"/>
    </source>
</evidence>
<dbReference type="Proteomes" id="UP000250235">
    <property type="component" value="Unassembled WGS sequence"/>
</dbReference>
<accession>A0A2Z7BTE2</accession>